<dbReference type="InterPro" id="IPR036259">
    <property type="entry name" value="MFS_trans_sf"/>
</dbReference>
<feature type="transmembrane region" description="Helical" evidence="8">
    <location>
        <begin position="162"/>
        <end position="182"/>
    </location>
</feature>
<evidence type="ECO:0000256" key="6">
    <source>
        <dbReference type="ARBA" id="ARBA00022989"/>
    </source>
</evidence>
<feature type="transmembrane region" description="Helical" evidence="8">
    <location>
        <begin position="331"/>
        <end position="350"/>
    </location>
</feature>
<feature type="domain" description="Major facilitator superfamily (MFS) profile" evidence="9">
    <location>
        <begin position="7"/>
        <end position="389"/>
    </location>
</feature>
<dbReference type="GO" id="GO:1990961">
    <property type="term" value="P:xenobiotic detoxification by transmembrane export across the plasma membrane"/>
    <property type="evidence" value="ECO:0007669"/>
    <property type="project" value="InterPro"/>
</dbReference>
<keyword evidence="11" id="KW-1185">Reference proteome</keyword>
<feature type="transmembrane region" description="Helical" evidence="8">
    <location>
        <begin position="105"/>
        <end position="122"/>
    </location>
</feature>
<dbReference type="PRINTS" id="PR01036">
    <property type="entry name" value="TCRTETB"/>
</dbReference>
<dbReference type="InterPro" id="IPR050189">
    <property type="entry name" value="MFS_Efflux_Transporters"/>
</dbReference>
<dbReference type="AlphaFoldDB" id="A0A6C2C5L9"/>
<keyword evidence="5 8" id="KW-0812">Transmembrane</keyword>
<feature type="transmembrane region" description="Helical" evidence="8">
    <location>
        <begin position="211"/>
        <end position="231"/>
    </location>
</feature>
<feature type="transmembrane region" description="Helical" evidence="8">
    <location>
        <begin position="365"/>
        <end position="385"/>
    </location>
</feature>
<protein>
    <recommendedName>
        <fullName evidence="8">Bcr/CflA family efflux transporter</fullName>
    </recommendedName>
</protein>
<evidence type="ECO:0000256" key="3">
    <source>
        <dbReference type="ARBA" id="ARBA00022448"/>
    </source>
</evidence>
<dbReference type="OrthoDB" id="9816041at2"/>
<dbReference type="InterPro" id="IPR011701">
    <property type="entry name" value="MFS"/>
</dbReference>
<dbReference type="RefSeq" id="WP_148622894.1">
    <property type="nucleotide sequence ID" value="NZ_SDGZ01000015.1"/>
</dbReference>
<evidence type="ECO:0000256" key="8">
    <source>
        <dbReference type="RuleBase" id="RU365088"/>
    </source>
</evidence>
<proteinExistence type="inferred from homology"/>
<comment type="similarity">
    <text evidence="2 8">Belongs to the major facilitator superfamily. Bcr/CmlA family.</text>
</comment>
<organism evidence="10 11">
    <name type="scientific">Weissella muntiaci</name>
    <dbReference type="NCBI Taxonomy" id="2508881"/>
    <lineage>
        <taxon>Bacteria</taxon>
        <taxon>Bacillati</taxon>
        <taxon>Bacillota</taxon>
        <taxon>Bacilli</taxon>
        <taxon>Lactobacillales</taxon>
        <taxon>Lactobacillaceae</taxon>
        <taxon>Weissella</taxon>
    </lineage>
</organism>
<feature type="transmembrane region" description="Helical" evidence="8">
    <location>
        <begin position="302"/>
        <end position="324"/>
    </location>
</feature>
<name>A0A6C2C5L9_9LACO</name>
<keyword evidence="6 8" id="KW-1133">Transmembrane helix</keyword>
<dbReference type="Gene3D" id="1.20.1720.10">
    <property type="entry name" value="Multidrug resistance protein D"/>
    <property type="match status" value="1"/>
</dbReference>
<comment type="caution">
    <text evidence="10">The sequence shown here is derived from an EMBL/GenBank/DDBJ whole genome shotgun (WGS) entry which is preliminary data.</text>
</comment>
<dbReference type="GO" id="GO:0005886">
    <property type="term" value="C:plasma membrane"/>
    <property type="evidence" value="ECO:0007669"/>
    <property type="project" value="UniProtKB-SubCell"/>
</dbReference>
<dbReference type="Pfam" id="PF07690">
    <property type="entry name" value="MFS_1"/>
    <property type="match status" value="1"/>
</dbReference>
<gene>
    <name evidence="10" type="ORF">ESZ50_07230</name>
</gene>
<evidence type="ECO:0000256" key="2">
    <source>
        <dbReference type="ARBA" id="ARBA00006236"/>
    </source>
</evidence>
<keyword evidence="3 8" id="KW-0813">Transport</keyword>
<evidence type="ECO:0000256" key="5">
    <source>
        <dbReference type="ARBA" id="ARBA00022692"/>
    </source>
</evidence>
<evidence type="ECO:0000313" key="11">
    <source>
        <dbReference type="Proteomes" id="UP000371977"/>
    </source>
</evidence>
<sequence>MKNVQKMVPSIILMIVLVGFPQISESIFTPTLPAISQNLHVTARTAQLLMGSYFIAFAFGVLFWGWLSDQFGRRQSMLWGILVYLLGNVSLVVAPSFSVLLTARLVQAFGASVGSVVTQTIMRESFTGKDAGKVFAKVGAAMSLAPALGPLIGGIVQTYLGYRNVFSTLVMMAVLIMLYTWLRLPETKGSSRSELSVSVWRVMRRLLVDKNVWVFGILISGVNGVLFSYYAEAPFIFMNHFKFTAVAYGCSGLIIAGASVLGALISNVALNYWRNRTIMNVGLLIAMISSFGFLLGTWSDNVLLILVAIFGIFLGLNIVLPLALSQALISYGDVIGTASGMFSFAYYWLISGLTYGISLLHNGSIHILPIYIVSLVFSMLIVFNLREIKH</sequence>
<dbReference type="InterPro" id="IPR020846">
    <property type="entry name" value="MFS_dom"/>
</dbReference>
<evidence type="ECO:0000256" key="4">
    <source>
        <dbReference type="ARBA" id="ARBA00022475"/>
    </source>
</evidence>
<reference evidence="10 11" key="1">
    <citation type="submission" date="2019-01" db="EMBL/GenBank/DDBJ databases">
        <title>Weissella sp. nov., a novel lactic acid bacterium isolated from animal feces.</title>
        <authorList>
            <person name="Wang L.-T."/>
        </authorList>
    </citation>
    <scope>NUCLEOTIDE SEQUENCE [LARGE SCALE GENOMIC DNA]</scope>
    <source>
        <strain evidence="10 11">8H-2</strain>
    </source>
</reference>
<dbReference type="CDD" id="cd17320">
    <property type="entry name" value="MFS_MdfA_MDR_like"/>
    <property type="match status" value="1"/>
</dbReference>
<evidence type="ECO:0000256" key="7">
    <source>
        <dbReference type="ARBA" id="ARBA00023136"/>
    </source>
</evidence>
<evidence type="ECO:0000256" key="1">
    <source>
        <dbReference type="ARBA" id="ARBA00004651"/>
    </source>
</evidence>
<dbReference type="InterPro" id="IPR004812">
    <property type="entry name" value="Efflux_drug-R_Bcr/CmlA"/>
</dbReference>
<feature type="transmembrane region" description="Helical" evidence="8">
    <location>
        <begin position="134"/>
        <end position="156"/>
    </location>
</feature>
<comment type="caution">
    <text evidence="8">Lacks conserved residue(s) required for the propagation of feature annotation.</text>
</comment>
<dbReference type="Proteomes" id="UP000371977">
    <property type="component" value="Unassembled WGS sequence"/>
</dbReference>
<evidence type="ECO:0000259" key="9">
    <source>
        <dbReference type="PROSITE" id="PS50850"/>
    </source>
</evidence>
<comment type="subcellular location">
    <subcellularLocation>
        <location evidence="1 8">Cell membrane</location>
        <topology evidence="1 8">Multi-pass membrane protein</topology>
    </subcellularLocation>
</comment>
<dbReference type="PANTHER" id="PTHR43124">
    <property type="entry name" value="PURINE EFFLUX PUMP PBUE"/>
    <property type="match status" value="1"/>
</dbReference>
<accession>A0A6C2C5L9</accession>
<feature type="transmembrane region" description="Helical" evidence="8">
    <location>
        <begin position="277"/>
        <end position="296"/>
    </location>
</feature>
<dbReference type="SUPFAM" id="SSF103473">
    <property type="entry name" value="MFS general substrate transporter"/>
    <property type="match status" value="1"/>
</dbReference>
<dbReference type="EMBL" id="SDGZ01000015">
    <property type="protein sequence ID" value="TYC49032.1"/>
    <property type="molecule type" value="Genomic_DNA"/>
</dbReference>
<dbReference type="PROSITE" id="PS50850">
    <property type="entry name" value="MFS"/>
    <property type="match status" value="1"/>
</dbReference>
<dbReference type="PANTHER" id="PTHR43124:SF3">
    <property type="entry name" value="CHLORAMPHENICOL EFFLUX PUMP RV0191"/>
    <property type="match status" value="1"/>
</dbReference>
<dbReference type="GO" id="GO:0042910">
    <property type="term" value="F:xenobiotic transmembrane transporter activity"/>
    <property type="evidence" value="ECO:0007669"/>
    <property type="project" value="InterPro"/>
</dbReference>
<dbReference type="NCBIfam" id="TIGR00710">
    <property type="entry name" value="efflux_Bcr_CflA"/>
    <property type="match status" value="1"/>
</dbReference>
<feature type="transmembrane region" description="Helical" evidence="8">
    <location>
        <begin position="79"/>
        <end position="99"/>
    </location>
</feature>
<feature type="transmembrane region" description="Helical" evidence="8">
    <location>
        <begin position="50"/>
        <end position="67"/>
    </location>
</feature>
<evidence type="ECO:0000313" key="10">
    <source>
        <dbReference type="EMBL" id="TYC49032.1"/>
    </source>
</evidence>
<feature type="transmembrane region" description="Helical" evidence="8">
    <location>
        <begin position="243"/>
        <end position="265"/>
    </location>
</feature>
<keyword evidence="7 8" id="KW-0472">Membrane</keyword>
<keyword evidence="4 8" id="KW-1003">Cell membrane</keyword>